<proteinExistence type="predicted"/>
<dbReference type="EMBL" id="CP011304">
    <property type="protein sequence ID" value="AKE62751.1"/>
    <property type="molecule type" value="Genomic_DNA"/>
</dbReference>
<evidence type="ECO:0000313" key="1">
    <source>
        <dbReference type="EMBL" id="AKE62751.1"/>
    </source>
</evidence>
<evidence type="ECO:0000313" key="2">
    <source>
        <dbReference type="Proteomes" id="UP000034103"/>
    </source>
</evidence>
<sequence length="341" mass="40096">MIFSLALLMDGICTLANDRVYDQLIALLNSIEVNGGKDLPVCVYPYDDNTERIKAEIAQRPNVQLFDNQEIIERWENFAKSIWDSHPQARERWLKSGCTDRYYRMGMHHRFIAFDSPFDRFIYMDGDTLLLDAVDKIFAILDRHDCVVYDFQHKDPTHVYEVSRPKLFEVFSRDRIEKEIFCAGFYASKIGLFDENQRDWLVEQLRAGEAEILYPMAPDQTIVNYMMMRSNFSIYNLALQLPKEERTGCCVTSPHFQALDNILYDKGNRLTYLHYIGLSSSLFTRLCSGENLDFPYRDIFLHYRYLYQPSQRPIFTDSPKPYQPPTPTFWQKVTRKLGVGK</sequence>
<protein>
    <submittedName>
        <fullName evidence="1">Methionine synthase II (Cobalamin-independent)</fullName>
    </submittedName>
</protein>
<gene>
    <name evidence="1" type="ORF">MYAER_0389</name>
</gene>
<organism evidence="1 2">
    <name type="scientific">Microcystis aeruginosa NIES-2549</name>
    <dbReference type="NCBI Taxonomy" id="1641812"/>
    <lineage>
        <taxon>Bacteria</taxon>
        <taxon>Bacillati</taxon>
        <taxon>Cyanobacteriota</taxon>
        <taxon>Cyanophyceae</taxon>
        <taxon>Oscillatoriophycideae</taxon>
        <taxon>Chroococcales</taxon>
        <taxon>Microcystaceae</taxon>
        <taxon>Microcystis</taxon>
    </lineage>
</organism>
<dbReference type="AlphaFoldDB" id="A0A0F6U1C1"/>
<dbReference type="NCBIfam" id="NF045582">
    <property type="entry name" value="Npun_R2823_gen"/>
    <property type="match status" value="1"/>
</dbReference>
<dbReference type="HOGENOM" id="CLU_072499_0_0_3"/>
<dbReference type="SUPFAM" id="SSF53448">
    <property type="entry name" value="Nucleotide-diphospho-sugar transferases"/>
    <property type="match status" value="1"/>
</dbReference>
<dbReference type="InterPro" id="IPR029044">
    <property type="entry name" value="Nucleotide-diphossugar_trans"/>
</dbReference>
<dbReference type="InterPro" id="IPR054619">
    <property type="entry name" value="Npun_R2821-like"/>
</dbReference>
<reference evidence="1 2" key="1">
    <citation type="journal article" date="2015" name="Genome Announc.">
        <title>Complete Genome Sequence of Microcystis aeruginosa NIES-2549, a Bloom-Forming Cyanobacterium from Lake Kasumigaura, Japan.</title>
        <authorList>
            <person name="Yamaguchi H."/>
            <person name="Suzuki S."/>
            <person name="Tanabe Y."/>
            <person name="Osana Y."/>
            <person name="Shimura Y."/>
            <person name="Ishida K."/>
            <person name="Kawachi M."/>
        </authorList>
    </citation>
    <scope>NUCLEOTIDE SEQUENCE [LARGE SCALE GENOMIC DNA]</scope>
    <source>
        <strain evidence="1 2">NIES-2549</strain>
    </source>
</reference>
<name>A0A0F6U1C1_MICAE</name>
<accession>A0A0F6U1C1</accession>
<dbReference type="PATRIC" id="fig|1641812.3.peg.406"/>
<dbReference type="Gene3D" id="3.90.550.10">
    <property type="entry name" value="Spore Coat Polysaccharide Biosynthesis Protein SpsA, Chain A"/>
    <property type="match status" value="1"/>
</dbReference>
<dbReference type="Proteomes" id="UP000034103">
    <property type="component" value="Chromosome"/>
</dbReference>